<sequence length="174" mass="18671">MSYSVDLRERVVGYVRGGGGLPEADAGVLGAITARCEGADPAFVYAGTYCISANTFLDGLLGDEQRKTGWMRAGAAGDHGAWRQQAILGQGRWKADALRDIVRDYVVETFADIDAVLVIDETGFLKQGVASCGVGRQYTGSAGKITNCQIGVFATHESRHGHAFIDRELYLPKI</sequence>
<dbReference type="InterPro" id="IPR039365">
    <property type="entry name" value="IS701-like"/>
</dbReference>
<dbReference type="Pfam" id="PF13546">
    <property type="entry name" value="DDE_5"/>
    <property type="match status" value="1"/>
</dbReference>
<feature type="domain" description="Transposase IS701-like DDE" evidence="1">
    <location>
        <begin position="53"/>
        <end position="173"/>
    </location>
</feature>
<gene>
    <name evidence="2" type="ORF">GCM10010909_13070</name>
</gene>
<evidence type="ECO:0000259" key="1">
    <source>
        <dbReference type="Pfam" id="PF13546"/>
    </source>
</evidence>
<reference evidence="3" key="1">
    <citation type="journal article" date="2019" name="Int. J. Syst. Evol. Microbiol.">
        <title>The Global Catalogue of Microorganisms (GCM) 10K type strain sequencing project: providing services to taxonomists for standard genome sequencing and annotation.</title>
        <authorList>
            <consortium name="The Broad Institute Genomics Platform"/>
            <consortium name="The Broad Institute Genome Sequencing Center for Infectious Disease"/>
            <person name="Wu L."/>
            <person name="Ma J."/>
        </authorList>
    </citation>
    <scope>NUCLEOTIDE SEQUENCE [LARGE SCALE GENOMIC DNA]</scope>
    <source>
        <strain evidence="3">NBRC 112502</strain>
    </source>
</reference>
<comment type="caution">
    <text evidence="2">The sequence shown here is derived from an EMBL/GenBank/DDBJ whole genome shotgun (WGS) entry which is preliminary data.</text>
</comment>
<dbReference type="EMBL" id="BSOS01000029">
    <property type="protein sequence ID" value="GLR66627.1"/>
    <property type="molecule type" value="Genomic_DNA"/>
</dbReference>
<dbReference type="PANTHER" id="PTHR33627">
    <property type="entry name" value="TRANSPOSASE"/>
    <property type="match status" value="1"/>
</dbReference>
<dbReference type="PANTHER" id="PTHR33627:SF1">
    <property type="entry name" value="TRANSPOSASE"/>
    <property type="match status" value="1"/>
</dbReference>
<name>A0ABQ6A5R1_9PROT</name>
<accession>A0ABQ6A5R1</accession>
<organism evidence="2 3">
    <name type="scientific">Acidocella aquatica</name>
    <dbReference type="NCBI Taxonomy" id="1922313"/>
    <lineage>
        <taxon>Bacteria</taxon>
        <taxon>Pseudomonadati</taxon>
        <taxon>Pseudomonadota</taxon>
        <taxon>Alphaproteobacteria</taxon>
        <taxon>Acetobacterales</taxon>
        <taxon>Acidocellaceae</taxon>
        <taxon>Acidocella</taxon>
    </lineage>
</organism>
<evidence type="ECO:0000313" key="3">
    <source>
        <dbReference type="Proteomes" id="UP001156641"/>
    </source>
</evidence>
<dbReference type="InterPro" id="IPR038721">
    <property type="entry name" value="IS701-like_DDE_dom"/>
</dbReference>
<dbReference type="Proteomes" id="UP001156641">
    <property type="component" value="Unassembled WGS sequence"/>
</dbReference>
<keyword evidence="3" id="KW-1185">Reference proteome</keyword>
<proteinExistence type="predicted"/>
<evidence type="ECO:0000313" key="2">
    <source>
        <dbReference type="EMBL" id="GLR66627.1"/>
    </source>
</evidence>
<protein>
    <recommendedName>
        <fullName evidence="1">Transposase IS701-like DDE domain-containing protein</fullName>
    </recommendedName>
</protein>